<reference evidence="2 3" key="1">
    <citation type="submission" date="2016-10" db="EMBL/GenBank/DDBJ databases">
        <authorList>
            <person name="de Groot N.N."/>
        </authorList>
    </citation>
    <scope>NUCLEOTIDE SEQUENCE [LARGE SCALE GENOMIC DNA]</scope>
    <source>
        <strain evidence="3">P4B,CCM 7963,CECT 7998,DSM 25260,IBRC-M 10614,KCTC 13821</strain>
    </source>
</reference>
<evidence type="ECO:0000259" key="1">
    <source>
        <dbReference type="PROSITE" id="PS51186"/>
    </source>
</evidence>
<dbReference type="InterPro" id="IPR000182">
    <property type="entry name" value="GNAT_dom"/>
</dbReference>
<dbReference type="Gene3D" id="3.40.630.30">
    <property type="match status" value="1"/>
</dbReference>
<accession>A0A1G8MEW7</accession>
<evidence type="ECO:0000313" key="2">
    <source>
        <dbReference type="EMBL" id="SDI66529.1"/>
    </source>
</evidence>
<proteinExistence type="predicted"/>
<keyword evidence="2" id="KW-0808">Transferase</keyword>
<keyword evidence="3" id="KW-1185">Reference proteome</keyword>
<dbReference type="Proteomes" id="UP000199017">
    <property type="component" value="Unassembled WGS sequence"/>
</dbReference>
<evidence type="ECO:0000313" key="3">
    <source>
        <dbReference type="Proteomes" id="UP000199017"/>
    </source>
</evidence>
<name>A0A1G8MEW7_9BACI</name>
<sequence>MLKKAVEYAEKTDAKTISLETGKENMTAQRLYEKIGFKRNTNYYYDYFFLRF</sequence>
<dbReference type="GO" id="GO:0016747">
    <property type="term" value="F:acyltransferase activity, transferring groups other than amino-acyl groups"/>
    <property type="evidence" value="ECO:0007669"/>
    <property type="project" value="InterPro"/>
</dbReference>
<dbReference type="AlphaFoldDB" id="A0A1G8MEW7"/>
<dbReference type="Pfam" id="PF00583">
    <property type="entry name" value="Acetyltransf_1"/>
    <property type="match status" value="1"/>
</dbReference>
<protein>
    <submittedName>
        <fullName evidence="2">Acetyltransferase (GNAT) family protein</fullName>
    </submittedName>
</protein>
<gene>
    <name evidence="2" type="ORF">SAMN05216352_11018</name>
</gene>
<dbReference type="EMBL" id="FNDU01000010">
    <property type="protein sequence ID" value="SDI66529.1"/>
    <property type="molecule type" value="Genomic_DNA"/>
</dbReference>
<dbReference type="PROSITE" id="PS51186">
    <property type="entry name" value="GNAT"/>
    <property type="match status" value="1"/>
</dbReference>
<dbReference type="SUPFAM" id="SSF55729">
    <property type="entry name" value="Acyl-CoA N-acyltransferases (Nat)"/>
    <property type="match status" value="1"/>
</dbReference>
<dbReference type="InterPro" id="IPR016181">
    <property type="entry name" value="Acyl_CoA_acyltransferase"/>
</dbReference>
<organism evidence="2 3">
    <name type="scientific">Alteribacillus bidgolensis</name>
    <dbReference type="NCBI Taxonomy" id="930129"/>
    <lineage>
        <taxon>Bacteria</taxon>
        <taxon>Bacillati</taxon>
        <taxon>Bacillota</taxon>
        <taxon>Bacilli</taxon>
        <taxon>Bacillales</taxon>
        <taxon>Bacillaceae</taxon>
        <taxon>Alteribacillus</taxon>
    </lineage>
</organism>
<feature type="domain" description="N-acetyltransferase" evidence="1">
    <location>
        <begin position="1"/>
        <end position="52"/>
    </location>
</feature>